<dbReference type="Proteomes" id="UP000292957">
    <property type="component" value="Unassembled WGS sequence"/>
</dbReference>
<reference evidence="2" key="1">
    <citation type="submission" date="2019-01" db="EMBL/GenBank/DDBJ databases">
        <title>Draft genome sequences of three monokaryotic isolates of the white-rot basidiomycete fungus Dichomitus squalens.</title>
        <authorList>
            <consortium name="DOE Joint Genome Institute"/>
            <person name="Lopez S.C."/>
            <person name="Andreopoulos B."/>
            <person name="Pangilinan J."/>
            <person name="Lipzen A."/>
            <person name="Riley R."/>
            <person name="Ahrendt S."/>
            <person name="Ng V."/>
            <person name="Barry K."/>
            <person name="Daum C."/>
            <person name="Grigoriev I.V."/>
            <person name="Hilden K.S."/>
            <person name="Makela M.R."/>
            <person name="de Vries R.P."/>
        </authorList>
    </citation>
    <scope>NUCLEOTIDE SEQUENCE [LARGE SCALE GENOMIC DNA]</scope>
    <source>
        <strain evidence="2">OM18370.1</strain>
    </source>
</reference>
<organism evidence="2">
    <name type="scientific">Dichomitus squalens</name>
    <dbReference type="NCBI Taxonomy" id="114155"/>
    <lineage>
        <taxon>Eukaryota</taxon>
        <taxon>Fungi</taxon>
        <taxon>Dikarya</taxon>
        <taxon>Basidiomycota</taxon>
        <taxon>Agaricomycotina</taxon>
        <taxon>Agaricomycetes</taxon>
        <taxon>Polyporales</taxon>
        <taxon>Polyporaceae</taxon>
        <taxon>Dichomitus</taxon>
    </lineage>
</organism>
<proteinExistence type="predicted"/>
<name>A0A4Q9N4I4_9APHY</name>
<gene>
    <name evidence="2" type="ORF">BD311DRAFT_747245</name>
</gene>
<protein>
    <submittedName>
        <fullName evidence="2">Uncharacterized protein</fullName>
    </submittedName>
</protein>
<evidence type="ECO:0000256" key="1">
    <source>
        <dbReference type="SAM" id="MobiDB-lite"/>
    </source>
</evidence>
<feature type="region of interest" description="Disordered" evidence="1">
    <location>
        <begin position="47"/>
        <end position="67"/>
    </location>
</feature>
<evidence type="ECO:0000313" key="2">
    <source>
        <dbReference type="EMBL" id="TBU34152.1"/>
    </source>
</evidence>
<dbReference type="AlphaFoldDB" id="A0A4Q9N4I4"/>
<sequence>MFDVNMMLIYEEGRNASFASSSPSRPRTPFDSLFSITTPLSALTMPSILQHPDSRNSESYLLASPPH</sequence>
<dbReference type="EMBL" id="ML143389">
    <property type="protein sequence ID" value="TBU34152.1"/>
    <property type="molecule type" value="Genomic_DNA"/>
</dbReference>
<accession>A0A4Q9N4I4</accession>